<reference evidence="2 3" key="1">
    <citation type="submission" date="2019-07" db="EMBL/GenBank/DDBJ databases">
        <title>Whole genome shotgun sequence of Halolactibacillus alkaliphilus NBRC 103919.</title>
        <authorList>
            <person name="Hosoyama A."/>
            <person name="Uohara A."/>
            <person name="Ohji S."/>
            <person name="Ichikawa N."/>
        </authorList>
    </citation>
    <scope>NUCLEOTIDE SEQUENCE [LARGE SCALE GENOMIC DNA]</scope>
    <source>
        <strain evidence="2 3">NBRC 103919</strain>
    </source>
</reference>
<dbReference type="EMBL" id="BJYE01000044">
    <property type="protein sequence ID" value="GEN57859.1"/>
    <property type="molecule type" value="Genomic_DNA"/>
</dbReference>
<dbReference type="RefSeq" id="WP_170243740.1">
    <property type="nucleotide sequence ID" value="NZ_BJYE01000044.1"/>
</dbReference>
<proteinExistence type="predicted"/>
<keyword evidence="1" id="KW-0472">Membrane</keyword>
<dbReference type="Pfam" id="PF07009">
    <property type="entry name" value="NusG_II"/>
    <property type="match status" value="1"/>
</dbReference>
<evidence type="ECO:0000313" key="2">
    <source>
        <dbReference type="EMBL" id="GEN57859.1"/>
    </source>
</evidence>
<dbReference type="AlphaFoldDB" id="A0A511X4I8"/>
<dbReference type="CDD" id="cd09911">
    <property type="entry name" value="Lin0431_like"/>
    <property type="match status" value="1"/>
</dbReference>
<accession>A0A511X4I8</accession>
<keyword evidence="3" id="KW-1185">Reference proteome</keyword>
<name>A0A511X4I8_9BACI</name>
<feature type="transmembrane region" description="Helical" evidence="1">
    <location>
        <begin position="12"/>
        <end position="32"/>
    </location>
</feature>
<evidence type="ECO:0000313" key="3">
    <source>
        <dbReference type="Proteomes" id="UP000321400"/>
    </source>
</evidence>
<comment type="caution">
    <text evidence="2">The sequence shown here is derived from an EMBL/GenBank/DDBJ whole genome shotgun (WGS) entry which is preliminary data.</text>
</comment>
<dbReference type="Proteomes" id="UP000321400">
    <property type="component" value="Unassembled WGS sequence"/>
</dbReference>
<gene>
    <name evidence="2" type="ORF">HAL01_23230</name>
</gene>
<protein>
    <submittedName>
        <fullName evidence="2">Uncharacterized protein</fullName>
    </submittedName>
</protein>
<organism evidence="2 3">
    <name type="scientific">Halolactibacillus alkaliphilus</name>
    <dbReference type="NCBI Taxonomy" id="442899"/>
    <lineage>
        <taxon>Bacteria</taxon>
        <taxon>Bacillati</taxon>
        <taxon>Bacillota</taxon>
        <taxon>Bacilli</taxon>
        <taxon>Bacillales</taxon>
        <taxon>Bacillaceae</taxon>
        <taxon>Halolactibacillus</taxon>
    </lineage>
</organism>
<keyword evidence="1" id="KW-1133">Transmembrane helix</keyword>
<sequence length="146" mass="16381">MKRFLELATWSDMLLLFVLIGISFLPFVIFYAQQSATGERYVVITEDRQVLHDIRLADISEQRQIPIESEDGQYNVVEVSADGVVMSDANCHDQICVRSGKILAPGETIVCLPHKVIIEITAEDNADNVDVDIISSFISVKGLYYE</sequence>
<keyword evidence="1" id="KW-0812">Transmembrane</keyword>
<dbReference type="STRING" id="442899.SAMN05720591_14113"/>
<dbReference type="InterPro" id="IPR038690">
    <property type="entry name" value="NusG_2_sf"/>
</dbReference>
<dbReference type="Gene3D" id="2.60.320.10">
    <property type="entry name" value="N-utilization substance G protein NusG, insert domain"/>
    <property type="match status" value="1"/>
</dbReference>
<evidence type="ECO:0000256" key="1">
    <source>
        <dbReference type="SAM" id="Phobius"/>
    </source>
</evidence>